<organism evidence="2 3">
    <name type="scientific">Methylobacterium aquaticum</name>
    <dbReference type="NCBI Taxonomy" id="270351"/>
    <lineage>
        <taxon>Bacteria</taxon>
        <taxon>Pseudomonadati</taxon>
        <taxon>Pseudomonadota</taxon>
        <taxon>Alphaproteobacteria</taxon>
        <taxon>Hyphomicrobiales</taxon>
        <taxon>Methylobacteriaceae</taxon>
        <taxon>Methylobacterium</taxon>
    </lineage>
</organism>
<evidence type="ECO:0008006" key="4">
    <source>
        <dbReference type="Google" id="ProtNLM"/>
    </source>
</evidence>
<dbReference type="EMBL" id="LABX01000300">
    <property type="protein sequence ID" value="KMO27485.1"/>
    <property type="molecule type" value="Genomic_DNA"/>
</dbReference>
<dbReference type="PATRIC" id="fig|270351.6.peg.4566"/>
<keyword evidence="1" id="KW-0472">Membrane</keyword>
<evidence type="ECO:0000313" key="3">
    <source>
        <dbReference type="Proteomes" id="UP000035929"/>
    </source>
</evidence>
<keyword evidence="1" id="KW-1133">Transmembrane helix</keyword>
<gene>
    <name evidence="2" type="ORF">VP06_30515</name>
</gene>
<feature type="transmembrane region" description="Helical" evidence="1">
    <location>
        <begin position="119"/>
        <end position="138"/>
    </location>
</feature>
<evidence type="ECO:0000313" key="2">
    <source>
        <dbReference type="EMBL" id="KMO27485.1"/>
    </source>
</evidence>
<dbReference type="AlphaFoldDB" id="A0A0J6RXB8"/>
<protein>
    <recommendedName>
        <fullName evidence="4">DUF3592 domain-containing protein</fullName>
    </recommendedName>
</protein>
<accession>A0A0J6RXB8</accession>
<feature type="transmembrane region" description="Helical" evidence="1">
    <location>
        <begin position="12"/>
        <end position="33"/>
    </location>
</feature>
<dbReference type="RefSeq" id="WP_048467556.1">
    <property type="nucleotide sequence ID" value="NZ_JBNTQU010000006.1"/>
</dbReference>
<reference evidence="2 3" key="1">
    <citation type="submission" date="2015-03" db="EMBL/GenBank/DDBJ databases">
        <title>Genome sequencing of Methylobacterium aquaticum DSM16371 type strain.</title>
        <authorList>
            <person name="Chaudhry V."/>
            <person name="Patil P.B."/>
        </authorList>
    </citation>
    <scope>NUCLEOTIDE SEQUENCE [LARGE SCALE GENOMIC DNA]</scope>
    <source>
        <strain evidence="2 3">DSM 16371</strain>
    </source>
</reference>
<keyword evidence="1" id="KW-0812">Transmembrane</keyword>
<name>A0A0J6RXB8_9HYPH</name>
<sequence length="157" mass="16875">MSKPATSRLERIALAVVIPGYVLMVLLFASLSWTMADERRRVEAGPTISAIVGPTYAIKGRTMGEVSYSIASSSGRVECRDEIELGPTDLKFQSGQAIDIVAGDRCGRAVSIHKRLSPLSYLLMAIGAVLGPIANLVWEKRKHGRATSSPSGARHQP</sequence>
<evidence type="ECO:0000256" key="1">
    <source>
        <dbReference type="SAM" id="Phobius"/>
    </source>
</evidence>
<proteinExistence type="predicted"/>
<dbReference type="Proteomes" id="UP000035929">
    <property type="component" value="Unassembled WGS sequence"/>
</dbReference>
<comment type="caution">
    <text evidence="2">The sequence shown here is derived from an EMBL/GenBank/DDBJ whole genome shotgun (WGS) entry which is preliminary data.</text>
</comment>